<dbReference type="Gene3D" id="1.10.357.140">
    <property type="entry name" value="UbiA prenyltransferase"/>
    <property type="match status" value="1"/>
</dbReference>
<dbReference type="EMBL" id="CP002049">
    <property type="protein sequence ID" value="ADI15335.1"/>
    <property type="molecule type" value="Genomic_DNA"/>
</dbReference>
<comment type="subcellular location">
    <subcellularLocation>
        <location evidence="2">Membrane</location>
        <topology evidence="2">Multi-pass membrane protein</topology>
    </subcellularLocation>
</comment>
<evidence type="ECO:0000256" key="1">
    <source>
        <dbReference type="ARBA" id="ARBA00001946"/>
    </source>
</evidence>
<evidence type="ECO:0000313" key="11">
    <source>
        <dbReference type="EMBL" id="ADI15335.1"/>
    </source>
</evidence>
<dbReference type="STRING" id="649638.Trad_2224"/>
<dbReference type="Gene3D" id="1.20.120.1780">
    <property type="entry name" value="UbiA prenyltransferase"/>
    <property type="match status" value="1"/>
</dbReference>
<feature type="transmembrane region" description="Helical" evidence="10">
    <location>
        <begin position="21"/>
        <end position="39"/>
    </location>
</feature>
<proteinExistence type="inferred from homology"/>
<name>D7CS07_TRURR</name>
<dbReference type="FunFam" id="1.10.357.140:FF:000008">
    <property type="entry name" value="4-hydroxybenzoate octaprenyltransferase"/>
    <property type="match status" value="1"/>
</dbReference>
<dbReference type="OrthoDB" id="9782418at2"/>
<keyword evidence="6 10" id="KW-0812">Transmembrane</keyword>
<dbReference type="RefSeq" id="WP_013178698.1">
    <property type="nucleotide sequence ID" value="NC_014221.1"/>
</dbReference>
<dbReference type="EC" id="2.5.1.39" evidence="9"/>
<feature type="transmembrane region" description="Helical" evidence="10">
    <location>
        <begin position="233"/>
        <end position="254"/>
    </location>
</feature>
<dbReference type="Pfam" id="PF01040">
    <property type="entry name" value="UbiA"/>
    <property type="match status" value="1"/>
</dbReference>
<dbReference type="PANTHER" id="PTHR11048">
    <property type="entry name" value="PRENYLTRANSFERASES"/>
    <property type="match status" value="1"/>
</dbReference>
<dbReference type="InterPro" id="IPR000537">
    <property type="entry name" value="UbiA_prenyltransferase"/>
</dbReference>
<keyword evidence="5" id="KW-0808">Transferase</keyword>
<dbReference type="AlphaFoldDB" id="D7CS07"/>
<reference evidence="11 12" key="2">
    <citation type="journal article" date="2011" name="Stand. Genomic Sci.">
        <title>Complete genome sequence of Truepera radiovictrix type strain (RQ-24).</title>
        <authorList>
            <person name="Ivanova N."/>
            <person name="Rohde C."/>
            <person name="Munk C."/>
            <person name="Nolan M."/>
            <person name="Lucas S."/>
            <person name="Del Rio T.G."/>
            <person name="Tice H."/>
            <person name="Deshpande S."/>
            <person name="Cheng J.F."/>
            <person name="Tapia R."/>
            <person name="Han C."/>
            <person name="Goodwin L."/>
            <person name="Pitluck S."/>
            <person name="Liolios K."/>
            <person name="Mavromatis K."/>
            <person name="Mikhailova N."/>
            <person name="Pati A."/>
            <person name="Chen A."/>
            <person name="Palaniappan K."/>
            <person name="Land M."/>
            <person name="Hauser L."/>
            <person name="Chang Y.J."/>
            <person name="Jeffries C.D."/>
            <person name="Brambilla E."/>
            <person name="Rohde M."/>
            <person name="Goker M."/>
            <person name="Tindall B.J."/>
            <person name="Woyke T."/>
            <person name="Bristow J."/>
            <person name="Eisen J.A."/>
            <person name="Markowitz V."/>
            <person name="Hugenholtz P."/>
            <person name="Kyrpides N.C."/>
            <person name="Klenk H.P."/>
            <person name="Lapidus A."/>
        </authorList>
    </citation>
    <scope>NUCLEOTIDE SEQUENCE [LARGE SCALE GENOMIC DNA]</scope>
    <source>
        <strain evidence="12">DSM 17093 / CIP 108686 / LMG 22925 / RQ-24</strain>
    </source>
</reference>
<evidence type="ECO:0000256" key="10">
    <source>
        <dbReference type="SAM" id="Phobius"/>
    </source>
</evidence>
<evidence type="ECO:0000313" key="12">
    <source>
        <dbReference type="Proteomes" id="UP000000379"/>
    </source>
</evidence>
<dbReference type="Proteomes" id="UP000000379">
    <property type="component" value="Chromosome"/>
</dbReference>
<organism evidence="11 12">
    <name type="scientific">Truepera radiovictrix (strain DSM 17093 / CIP 108686 / LMG 22925 / RQ-24)</name>
    <dbReference type="NCBI Taxonomy" id="649638"/>
    <lineage>
        <taxon>Bacteria</taxon>
        <taxon>Thermotogati</taxon>
        <taxon>Deinococcota</taxon>
        <taxon>Deinococci</taxon>
        <taxon>Trueperales</taxon>
        <taxon>Trueperaceae</taxon>
        <taxon>Truepera</taxon>
    </lineage>
</organism>
<protein>
    <recommendedName>
        <fullName evidence="9">4-hydroxybenzoate polyprenyltransferase</fullName>
        <ecNumber evidence="9">2.5.1.39</ecNumber>
    </recommendedName>
</protein>
<keyword evidence="4" id="KW-0997">Cell inner membrane</keyword>
<sequence>MNRSAPPRFTTYLRFVKFEHTLFALPFAYGGMLLATRSWPGFWVFFWVTVAMVGARTASMALNRVIDAEIDARNPRTAEREIPQGVLSKRQGLILAFAGFALLALAGAALNPLTFALLPVAVFFLALYPYTKRFTWLCHLWLGLTIGAAAAGGWIAVTGAFAPAAVALWAGVAAWIAGFDVIYAVLDVEVDRREGVYSIPAHFGVETALEISAALHLLAWGLLALALPLSGSSWPYALGLTLVGGVLLYAQHLVRRQGVGAALRSFNANLYVGALMLAAIVADILLVP</sequence>
<dbReference type="PANTHER" id="PTHR11048:SF28">
    <property type="entry name" value="4-HYDROXYBENZOATE POLYPRENYLTRANSFERASE, MITOCHONDRIAL"/>
    <property type="match status" value="1"/>
</dbReference>
<dbReference type="HOGENOM" id="CLU_034879_5_1_0"/>
<reference evidence="12" key="1">
    <citation type="submission" date="2010-05" db="EMBL/GenBank/DDBJ databases">
        <title>The complete genome of Truepera radiovictris DSM 17093.</title>
        <authorList>
            <consortium name="US DOE Joint Genome Institute (JGI-PGF)"/>
            <person name="Lucas S."/>
            <person name="Copeland A."/>
            <person name="Lapidus A."/>
            <person name="Glavina del Rio T."/>
            <person name="Dalin E."/>
            <person name="Tice H."/>
            <person name="Bruce D."/>
            <person name="Goodwin L."/>
            <person name="Pitluck S."/>
            <person name="Kyrpides N."/>
            <person name="Mavromatis K."/>
            <person name="Ovchinnikova G."/>
            <person name="Munk A.C."/>
            <person name="Detter J.C."/>
            <person name="Han C."/>
            <person name="Tapia R."/>
            <person name="Land M."/>
            <person name="Hauser L."/>
            <person name="Markowitz V."/>
            <person name="Cheng J.-F."/>
            <person name="Hugenholtz P."/>
            <person name="Woyke T."/>
            <person name="Wu D."/>
            <person name="Tindall B."/>
            <person name="Pomrenke H.G."/>
            <person name="Brambilla E."/>
            <person name="Klenk H.-P."/>
            <person name="Eisen J.A."/>
        </authorList>
    </citation>
    <scope>NUCLEOTIDE SEQUENCE [LARGE SCALE GENOMIC DNA]</scope>
    <source>
        <strain evidence="12">DSM 17093 / CIP 108686 / LMG 22925 / RQ-24</strain>
    </source>
</reference>
<dbReference type="KEGG" id="tra:Trad_2224"/>
<dbReference type="GO" id="GO:0008412">
    <property type="term" value="F:4-hydroxybenzoate polyprenyltransferase activity"/>
    <property type="evidence" value="ECO:0007669"/>
    <property type="project" value="UniProtKB-EC"/>
</dbReference>
<keyword evidence="12" id="KW-1185">Reference proteome</keyword>
<feature type="transmembrane region" description="Helical" evidence="10">
    <location>
        <begin position="45"/>
        <end position="66"/>
    </location>
</feature>
<dbReference type="eggNOG" id="COG0382">
    <property type="taxonomic scope" value="Bacteria"/>
</dbReference>
<dbReference type="GO" id="GO:0006744">
    <property type="term" value="P:ubiquinone biosynthetic process"/>
    <property type="evidence" value="ECO:0007669"/>
    <property type="project" value="TreeGrafter"/>
</dbReference>
<evidence type="ECO:0000256" key="2">
    <source>
        <dbReference type="ARBA" id="ARBA00004141"/>
    </source>
</evidence>
<accession>D7CS07</accession>
<evidence type="ECO:0000256" key="8">
    <source>
        <dbReference type="ARBA" id="ARBA00023136"/>
    </source>
</evidence>
<feature type="transmembrane region" description="Helical" evidence="10">
    <location>
        <begin position="266"/>
        <end position="287"/>
    </location>
</feature>
<keyword evidence="7 10" id="KW-1133">Transmembrane helix</keyword>
<dbReference type="FunFam" id="1.20.120.1780:FF:000001">
    <property type="entry name" value="4-hydroxybenzoate octaprenyltransferase"/>
    <property type="match status" value="1"/>
</dbReference>
<dbReference type="InterPro" id="IPR006371">
    <property type="entry name" value="Polyprenyltransferase_UbiA-li"/>
</dbReference>
<evidence type="ECO:0000256" key="4">
    <source>
        <dbReference type="ARBA" id="ARBA00022519"/>
    </source>
</evidence>
<dbReference type="CDD" id="cd13959">
    <property type="entry name" value="PT_UbiA_COQ2"/>
    <property type="match status" value="1"/>
</dbReference>
<evidence type="ECO:0000256" key="3">
    <source>
        <dbReference type="ARBA" id="ARBA00005985"/>
    </source>
</evidence>
<comment type="similarity">
    <text evidence="3">Belongs to the UbiA prenyltransferase family.</text>
</comment>
<evidence type="ECO:0000256" key="5">
    <source>
        <dbReference type="ARBA" id="ARBA00022679"/>
    </source>
</evidence>
<feature type="transmembrane region" description="Helical" evidence="10">
    <location>
        <begin position="167"/>
        <end position="186"/>
    </location>
</feature>
<comment type="cofactor">
    <cofactor evidence="1">
        <name>Mg(2+)</name>
        <dbReference type="ChEBI" id="CHEBI:18420"/>
    </cofactor>
</comment>
<keyword evidence="8 10" id="KW-0472">Membrane</keyword>
<dbReference type="NCBIfam" id="TIGR01475">
    <property type="entry name" value="ubiA_other"/>
    <property type="match status" value="1"/>
</dbReference>
<gene>
    <name evidence="11" type="ordered locus">Trad_2224</name>
</gene>
<evidence type="ECO:0000256" key="9">
    <source>
        <dbReference type="ARBA" id="ARBA00034524"/>
    </source>
</evidence>
<evidence type="ECO:0000256" key="6">
    <source>
        <dbReference type="ARBA" id="ARBA00022692"/>
    </source>
</evidence>
<dbReference type="GO" id="GO:0005886">
    <property type="term" value="C:plasma membrane"/>
    <property type="evidence" value="ECO:0007669"/>
    <property type="project" value="TreeGrafter"/>
</dbReference>
<feature type="transmembrane region" description="Helical" evidence="10">
    <location>
        <begin position="140"/>
        <end position="161"/>
    </location>
</feature>
<evidence type="ECO:0000256" key="7">
    <source>
        <dbReference type="ARBA" id="ARBA00022989"/>
    </source>
</evidence>
<dbReference type="InterPro" id="IPR044878">
    <property type="entry name" value="UbiA_sf"/>
</dbReference>
<dbReference type="InterPro" id="IPR039653">
    <property type="entry name" value="Prenyltransferase"/>
</dbReference>
<feature type="transmembrane region" description="Helical" evidence="10">
    <location>
        <begin position="207"/>
        <end position="227"/>
    </location>
</feature>
<feature type="transmembrane region" description="Helical" evidence="10">
    <location>
        <begin position="112"/>
        <end position="128"/>
    </location>
</feature>
<keyword evidence="4" id="KW-1003">Cell membrane</keyword>
<feature type="transmembrane region" description="Helical" evidence="10">
    <location>
        <begin position="87"/>
        <end position="106"/>
    </location>
</feature>